<evidence type="ECO:0000313" key="5">
    <source>
        <dbReference type="EMBL" id="GLY83703.1"/>
    </source>
</evidence>
<evidence type="ECO:0000256" key="2">
    <source>
        <dbReference type="SAM" id="MobiDB-lite"/>
    </source>
</evidence>
<dbReference type="GO" id="GO:0004674">
    <property type="term" value="F:protein serine/threonine kinase activity"/>
    <property type="evidence" value="ECO:0007669"/>
    <property type="project" value="UniProtKB-KW"/>
</dbReference>
<comment type="caution">
    <text evidence="5">The sequence shown here is derived from an EMBL/GenBank/DDBJ whole genome shotgun (WGS) entry which is preliminary data.</text>
</comment>
<dbReference type="Proteomes" id="UP001165135">
    <property type="component" value="Unassembled WGS sequence"/>
</dbReference>
<name>A0A9W6RXY6_9ACTN</name>
<dbReference type="PANTHER" id="PTHR35526:SF3">
    <property type="entry name" value="ANTI-SIGMA-F FACTOR RSBW"/>
    <property type="match status" value="1"/>
</dbReference>
<evidence type="ECO:0000313" key="4">
    <source>
        <dbReference type="EMBL" id="GLY74689.1"/>
    </source>
</evidence>
<keyword evidence="6" id="KW-1185">Reference proteome</keyword>
<feature type="compositionally biased region" description="Polar residues" evidence="2">
    <location>
        <begin position="20"/>
        <end position="29"/>
    </location>
</feature>
<evidence type="ECO:0000259" key="3">
    <source>
        <dbReference type="Pfam" id="PF13581"/>
    </source>
</evidence>
<reference evidence="4" key="1">
    <citation type="submission" date="2023-03" db="EMBL/GenBank/DDBJ databases">
        <title>Actinoallomurus iriomotensis NBRC 103681.</title>
        <authorList>
            <person name="Ichikawa N."/>
            <person name="Sato H."/>
            <person name="Tonouchi N."/>
        </authorList>
    </citation>
    <scope>NUCLEOTIDE SEQUENCE</scope>
    <source>
        <strain evidence="4">NBRC 103681</strain>
    </source>
</reference>
<protein>
    <recommendedName>
        <fullName evidence="3">Histidine kinase/HSP90-like ATPase domain-containing protein</fullName>
    </recommendedName>
</protein>
<dbReference type="Gene3D" id="3.30.565.10">
    <property type="entry name" value="Histidine kinase-like ATPase, C-terminal domain"/>
    <property type="match status" value="1"/>
</dbReference>
<keyword evidence="1" id="KW-0808">Transferase</keyword>
<reference evidence="5" key="2">
    <citation type="submission" date="2023-03" db="EMBL/GenBank/DDBJ databases">
        <title>Actinoallomurus iriomotensis NBRC 103684.</title>
        <authorList>
            <person name="Ichikawa N."/>
            <person name="Sato H."/>
            <person name="Tonouchi N."/>
        </authorList>
    </citation>
    <scope>NUCLEOTIDE SEQUENCE</scope>
    <source>
        <strain evidence="5">NBRC 103684</strain>
    </source>
</reference>
<dbReference type="CDD" id="cd16936">
    <property type="entry name" value="HATPase_RsbW-like"/>
    <property type="match status" value="1"/>
</dbReference>
<dbReference type="Pfam" id="PF13581">
    <property type="entry name" value="HATPase_c_2"/>
    <property type="match status" value="1"/>
</dbReference>
<dbReference type="SUPFAM" id="SSF55874">
    <property type="entry name" value="ATPase domain of HSP90 chaperone/DNA topoisomerase II/histidine kinase"/>
    <property type="match status" value="1"/>
</dbReference>
<accession>A0A9W6RXY6</accession>
<dbReference type="InterPro" id="IPR050267">
    <property type="entry name" value="Anti-sigma-factor_SerPK"/>
</dbReference>
<feature type="domain" description="Histidine kinase/HSP90-like ATPase" evidence="3">
    <location>
        <begin position="51"/>
        <end position="148"/>
    </location>
</feature>
<dbReference type="AlphaFoldDB" id="A0A9W6RXY6"/>
<dbReference type="EMBL" id="BSTJ01000003">
    <property type="protein sequence ID" value="GLY74689.1"/>
    <property type="molecule type" value="Genomic_DNA"/>
</dbReference>
<dbReference type="PANTHER" id="PTHR35526">
    <property type="entry name" value="ANTI-SIGMA-F FACTOR RSBW-RELATED"/>
    <property type="match status" value="1"/>
</dbReference>
<gene>
    <name evidence="4" type="ORF">Airi01_029560</name>
    <name evidence="5" type="ORF">Airi02_016320</name>
</gene>
<dbReference type="InterPro" id="IPR003594">
    <property type="entry name" value="HATPase_dom"/>
</dbReference>
<feature type="compositionally biased region" description="Basic residues" evidence="2">
    <location>
        <begin position="1"/>
        <end position="11"/>
    </location>
</feature>
<dbReference type="InterPro" id="IPR036890">
    <property type="entry name" value="HATPase_C_sf"/>
</dbReference>
<dbReference type="Proteomes" id="UP001165074">
    <property type="component" value="Unassembled WGS sequence"/>
</dbReference>
<dbReference type="EMBL" id="BSTK01000002">
    <property type="protein sequence ID" value="GLY83703.1"/>
    <property type="molecule type" value="Genomic_DNA"/>
</dbReference>
<evidence type="ECO:0000313" key="6">
    <source>
        <dbReference type="Proteomes" id="UP001165074"/>
    </source>
</evidence>
<keyword evidence="1" id="KW-0723">Serine/threonine-protein kinase</keyword>
<proteinExistence type="predicted"/>
<sequence>MTANHRVRAAGRRPAAQESIPMSRTQPTDAPNDDSRGRDAVIDWRISVPGVPAIVAVARGLVRAALEHSPRCDDIELVTSELMTNAIRHTPSGEAGSLVTLRIRGRAGWARVEVADLGSPSWAEPGPAAAEDERGRGLGIIQMLADRSGRGPENGGQVSWAEIHWDVPPGAGPTRFNAVDRK</sequence>
<dbReference type="RefSeq" id="WP_285568273.1">
    <property type="nucleotide sequence ID" value="NZ_BSTJ01000003.1"/>
</dbReference>
<feature type="region of interest" description="Disordered" evidence="2">
    <location>
        <begin position="1"/>
        <end position="37"/>
    </location>
</feature>
<keyword evidence="1" id="KW-0418">Kinase</keyword>
<organism evidence="5 6">
    <name type="scientific">Actinoallomurus iriomotensis</name>
    <dbReference type="NCBI Taxonomy" id="478107"/>
    <lineage>
        <taxon>Bacteria</taxon>
        <taxon>Bacillati</taxon>
        <taxon>Actinomycetota</taxon>
        <taxon>Actinomycetes</taxon>
        <taxon>Streptosporangiales</taxon>
        <taxon>Thermomonosporaceae</taxon>
        <taxon>Actinoallomurus</taxon>
    </lineage>
</organism>
<evidence type="ECO:0000256" key="1">
    <source>
        <dbReference type="ARBA" id="ARBA00022527"/>
    </source>
</evidence>